<gene>
    <name evidence="2" type="ORF">METZ01_LOCUS113815</name>
</gene>
<dbReference type="GO" id="GO:0051920">
    <property type="term" value="F:peroxiredoxin activity"/>
    <property type="evidence" value="ECO:0007669"/>
    <property type="project" value="InterPro"/>
</dbReference>
<organism evidence="2">
    <name type="scientific">marine metagenome</name>
    <dbReference type="NCBI Taxonomy" id="408172"/>
    <lineage>
        <taxon>unclassified sequences</taxon>
        <taxon>metagenomes</taxon>
        <taxon>ecological metagenomes</taxon>
    </lineage>
</organism>
<dbReference type="SUPFAM" id="SSF69118">
    <property type="entry name" value="AhpD-like"/>
    <property type="match status" value="1"/>
</dbReference>
<protein>
    <recommendedName>
        <fullName evidence="1">Carboxymuconolactone decarboxylase-like domain-containing protein</fullName>
    </recommendedName>
</protein>
<feature type="domain" description="Carboxymuconolactone decarboxylase-like" evidence="1">
    <location>
        <begin position="63"/>
        <end position="110"/>
    </location>
</feature>
<dbReference type="InterPro" id="IPR004675">
    <property type="entry name" value="AhpD_core"/>
</dbReference>
<sequence length="208" mass="23952">MVKNEKKQTPEQLQYVSELPFPEPEMLPEDLQKYMHVCKEKLGFVPNVIKAFSLRPEKLRTFISKYNELMLNDDTTLTRLEREMIAVVVSSYNHCVYCVTSHSQAVREYSSDPVLADILVTNYSAAELTNRQRAMLDYAWKMTANVAETGNAERQLLFDAGFTAEEIFDITDIVAYFNYTNRMTHGLGIQPNKIYFGLNRQEAGNSRN</sequence>
<dbReference type="AlphaFoldDB" id="A0A381X8Z3"/>
<proteinExistence type="predicted"/>
<dbReference type="Pfam" id="PF02627">
    <property type="entry name" value="CMD"/>
    <property type="match status" value="1"/>
</dbReference>
<dbReference type="PANTHER" id="PTHR35446:SF2">
    <property type="entry name" value="CARBOXYMUCONOLACTONE DECARBOXYLASE-LIKE DOMAIN-CONTAINING PROTEIN"/>
    <property type="match status" value="1"/>
</dbReference>
<dbReference type="Gene3D" id="1.20.5.810">
    <property type="entry name" value="AhpD-like"/>
    <property type="match status" value="1"/>
</dbReference>
<accession>A0A381X8Z3</accession>
<dbReference type="EMBL" id="UINC01014260">
    <property type="protein sequence ID" value="SVA60961.1"/>
    <property type="molecule type" value="Genomic_DNA"/>
</dbReference>
<reference evidence="2" key="1">
    <citation type="submission" date="2018-05" db="EMBL/GenBank/DDBJ databases">
        <authorList>
            <person name="Lanie J.A."/>
            <person name="Ng W.-L."/>
            <person name="Kazmierczak K.M."/>
            <person name="Andrzejewski T.M."/>
            <person name="Davidsen T.M."/>
            <person name="Wayne K.J."/>
            <person name="Tettelin H."/>
            <person name="Glass J.I."/>
            <person name="Rusch D."/>
            <person name="Podicherti R."/>
            <person name="Tsui H.-C.T."/>
            <person name="Winkler M.E."/>
        </authorList>
    </citation>
    <scope>NUCLEOTIDE SEQUENCE</scope>
</reference>
<dbReference type="PANTHER" id="PTHR35446">
    <property type="entry name" value="SI:CH211-175M2.5"/>
    <property type="match status" value="1"/>
</dbReference>
<dbReference type="InterPro" id="IPR003779">
    <property type="entry name" value="CMD-like"/>
</dbReference>
<name>A0A381X8Z3_9ZZZZ</name>
<evidence type="ECO:0000313" key="2">
    <source>
        <dbReference type="EMBL" id="SVA60961.1"/>
    </source>
</evidence>
<evidence type="ECO:0000259" key="1">
    <source>
        <dbReference type="Pfam" id="PF02627"/>
    </source>
</evidence>
<dbReference type="Gene3D" id="1.20.1290.10">
    <property type="entry name" value="AhpD-like"/>
    <property type="match status" value="1"/>
</dbReference>
<dbReference type="NCBIfam" id="TIGR00778">
    <property type="entry name" value="ahpD_dom"/>
    <property type="match status" value="1"/>
</dbReference>
<dbReference type="InterPro" id="IPR029032">
    <property type="entry name" value="AhpD-like"/>
</dbReference>
<dbReference type="NCBIfam" id="TIGR01926">
    <property type="entry name" value="peroxid_rel"/>
    <property type="match status" value="1"/>
</dbReference>
<dbReference type="InterPro" id="IPR010195">
    <property type="entry name" value="Uncharacterised_peroxidase-rel"/>
</dbReference>